<dbReference type="GO" id="GO:0016592">
    <property type="term" value="C:mediator complex"/>
    <property type="evidence" value="ECO:0007669"/>
    <property type="project" value="InterPro"/>
</dbReference>
<evidence type="ECO:0000256" key="4">
    <source>
        <dbReference type="ARBA" id="ARBA00023163"/>
    </source>
</evidence>
<proteinExistence type="inferred from homology"/>
<evidence type="ECO:0000256" key="2">
    <source>
        <dbReference type="ARBA" id="ARBA00008048"/>
    </source>
</evidence>
<evidence type="ECO:0000256" key="1">
    <source>
        <dbReference type="ARBA" id="ARBA00004123"/>
    </source>
</evidence>
<dbReference type="OrthoDB" id="10254221at2759"/>
<reference evidence="7" key="1">
    <citation type="journal article" date="2020" name="Front. Microbiol.">
        <title>Gene regulatory networks of Penicillium echinulatum 2HH and Penicillium oxalicum 114-2 inferred by a computational biology approach.</title>
        <authorList>
            <person name="Lenz A.R."/>
            <person name="Galan-Vasquez E."/>
            <person name="Balbinot E."/>
            <person name="De Abreu F.P."/>
            <person name="De Oliveira N.S."/>
            <person name="Da Rosa L.O."/>
            <person name="De Avila E Silva S."/>
            <person name="Camassola M."/>
            <person name="Dillon A.J.P."/>
            <person name="Perez-Rueda E."/>
        </authorList>
    </citation>
    <scope>NUCLEOTIDE SEQUENCE</scope>
    <source>
        <strain evidence="7">S1M29</strain>
    </source>
</reference>
<gene>
    <name evidence="7" type="ORF">PECM_003037</name>
</gene>
<feature type="region of interest" description="Disordered" evidence="6">
    <location>
        <begin position="1"/>
        <end position="22"/>
    </location>
</feature>
<sequence length="326" mass="36429">METSATMKVEDSMTKTAAGVSSSDTAAINWDSELQLVSSLAKLQELERRIHELRQLVPSNDVDSLDAQMNLLFDKPVGRSLDSADEASGTLDESTRTKMELVDGFISAWQNSDMKNVWTHVESEIKDSDSHVLQPTGMWERDYDVLLDDLLRAEKTKEHQHSLEKEAAERSQAQASAESWKSILEQFEKRNTRGVKASVISQVTPKLLMALLKTGMIFSIQGVQLPDAEGSTEWMVSISTVSKRAPSKIEESIMQHVNSRPRKWDLAFVMDMISSYSDLKQTVCTKCNQLTDNVAQLPILRRVQAIPPAKPEEEGFVFDALHASCA</sequence>
<dbReference type="AlphaFoldDB" id="A0A8J8W9W0"/>
<comment type="caution">
    <text evidence="7">The sequence shown here is derived from an EMBL/GenBank/DDBJ whole genome shotgun (WGS) entry which is preliminary data.</text>
</comment>
<organism evidence="7 8">
    <name type="scientific">Penicillium ucsense</name>
    <dbReference type="NCBI Taxonomy" id="2839758"/>
    <lineage>
        <taxon>Eukaryota</taxon>
        <taxon>Fungi</taxon>
        <taxon>Dikarya</taxon>
        <taxon>Ascomycota</taxon>
        <taxon>Pezizomycotina</taxon>
        <taxon>Eurotiomycetes</taxon>
        <taxon>Eurotiomycetidae</taxon>
        <taxon>Eurotiales</taxon>
        <taxon>Aspergillaceae</taxon>
        <taxon>Penicillium</taxon>
    </lineage>
</organism>
<keyword evidence="4" id="KW-0804">Transcription</keyword>
<comment type="subcellular location">
    <subcellularLocation>
        <location evidence="1">Nucleus</location>
    </subcellularLocation>
</comment>
<name>A0A8J8W9W0_9EURO</name>
<dbReference type="Proteomes" id="UP000631181">
    <property type="component" value="Unassembled WGS sequence"/>
</dbReference>
<keyword evidence="5" id="KW-0539">Nucleus</keyword>
<dbReference type="Pfam" id="PF11571">
    <property type="entry name" value="Med27"/>
    <property type="match status" value="1"/>
</dbReference>
<comment type="similarity">
    <text evidence="2">Belongs to the Mediator complex subunit 27 family.</text>
</comment>
<evidence type="ECO:0000256" key="5">
    <source>
        <dbReference type="ARBA" id="ARBA00023242"/>
    </source>
</evidence>
<dbReference type="InterPro" id="IPR021627">
    <property type="entry name" value="Mediator_Med27"/>
</dbReference>
<evidence type="ECO:0000313" key="8">
    <source>
        <dbReference type="Proteomes" id="UP000631181"/>
    </source>
</evidence>
<evidence type="ECO:0000256" key="3">
    <source>
        <dbReference type="ARBA" id="ARBA00023015"/>
    </source>
</evidence>
<accession>A0A8J8W9W0</accession>
<evidence type="ECO:0000313" key="7">
    <source>
        <dbReference type="EMBL" id="KAF7718072.1"/>
    </source>
</evidence>
<protein>
    <submittedName>
        <fullName evidence="7">Uncharacterized protein</fullName>
    </submittedName>
</protein>
<keyword evidence="8" id="KW-1185">Reference proteome</keyword>
<keyword evidence="3" id="KW-0805">Transcription regulation</keyword>
<evidence type="ECO:0000256" key="6">
    <source>
        <dbReference type="SAM" id="MobiDB-lite"/>
    </source>
</evidence>
<dbReference type="EMBL" id="WIWV01000019">
    <property type="protein sequence ID" value="KAF7718072.1"/>
    <property type="molecule type" value="Genomic_DNA"/>
</dbReference>